<dbReference type="PANTHER" id="PTHR43792:SF9">
    <property type="entry name" value="RIBOSOMAL-PROTEIN-ALANINE ACETYLTRANSFERASE"/>
    <property type="match status" value="1"/>
</dbReference>
<organism evidence="2 4">
    <name type="scientific">Caproicibacterium lactatifermentans</name>
    <dbReference type="NCBI Taxonomy" id="2666138"/>
    <lineage>
        <taxon>Bacteria</taxon>
        <taxon>Bacillati</taxon>
        <taxon>Bacillota</taxon>
        <taxon>Clostridia</taxon>
        <taxon>Eubacteriales</taxon>
        <taxon>Oscillospiraceae</taxon>
        <taxon>Caproicibacterium</taxon>
    </lineage>
</organism>
<proteinExistence type="predicted"/>
<dbReference type="Proteomes" id="UP000509623">
    <property type="component" value="Chromosome"/>
</dbReference>
<dbReference type="GO" id="GO:0008999">
    <property type="term" value="F:protein-N-terminal-alanine acetyltransferase activity"/>
    <property type="evidence" value="ECO:0007669"/>
    <property type="project" value="TreeGrafter"/>
</dbReference>
<dbReference type="InterPro" id="IPR000182">
    <property type="entry name" value="GNAT_dom"/>
</dbReference>
<evidence type="ECO:0000313" key="3">
    <source>
        <dbReference type="EMBL" id="QKO29900.1"/>
    </source>
</evidence>
<evidence type="ECO:0000313" key="5">
    <source>
        <dbReference type="Proteomes" id="UP000509623"/>
    </source>
</evidence>
<gene>
    <name evidence="2" type="ORF">GJQ69_02290</name>
    <name evidence="3" type="ORF">GKP14_02065</name>
</gene>
<dbReference type="Proteomes" id="UP000501316">
    <property type="component" value="Chromosome"/>
</dbReference>
<dbReference type="PROSITE" id="PS51186">
    <property type="entry name" value="GNAT"/>
    <property type="match status" value="1"/>
</dbReference>
<name>A0A859DRK7_9FIRM</name>
<dbReference type="PANTHER" id="PTHR43792">
    <property type="entry name" value="GNAT FAMILY, PUTATIVE (AFU_ORTHOLOGUE AFUA_3G00765)-RELATED-RELATED"/>
    <property type="match status" value="1"/>
</dbReference>
<reference evidence="3" key="3">
    <citation type="journal article" date="2022" name="Int. J. Syst. Evol. Microbiol.">
        <title>Caproicibacterium lactatifermentans sp. nov., isolated from pit clay used for the production of Chinese strong aroma-type liquor.</title>
        <authorList>
            <person name="Wang H."/>
            <person name="Gu Y."/>
            <person name="Zhao D."/>
            <person name="Qiao Z."/>
            <person name="Zheng J."/>
            <person name="Gao J."/>
            <person name="Ren C."/>
            <person name="Xu Y."/>
        </authorList>
    </citation>
    <scope>NUCLEOTIDE SEQUENCE</scope>
    <source>
        <strain evidence="3">JNU-WLY1368</strain>
    </source>
</reference>
<dbReference type="EMBL" id="CP046051">
    <property type="protein sequence ID" value="QKN23422.1"/>
    <property type="molecule type" value="Genomic_DNA"/>
</dbReference>
<dbReference type="KEGG" id="clf:GJQ69_02290"/>
<dbReference type="SUPFAM" id="SSF55729">
    <property type="entry name" value="Acyl-CoA N-acyltransferases (Nat)"/>
    <property type="match status" value="1"/>
</dbReference>
<protein>
    <submittedName>
        <fullName evidence="2">GNAT family N-acetyltransferase</fullName>
    </submittedName>
</protein>
<dbReference type="EMBL" id="CP046161">
    <property type="protein sequence ID" value="QKO29900.1"/>
    <property type="molecule type" value="Genomic_DNA"/>
</dbReference>
<keyword evidence="5" id="KW-1185">Reference proteome</keyword>
<dbReference type="Pfam" id="PF13302">
    <property type="entry name" value="Acetyltransf_3"/>
    <property type="match status" value="1"/>
</dbReference>
<dbReference type="Gene3D" id="3.40.630.30">
    <property type="match status" value="1"/>
</dbReference>
<dbReference type="AlphaFoldDB" id="A0A859DRK7"/>
<dbReference type="RefSeq" id="WP_086036424.1">
    <property type="nucleotide sequence ID" value="NZ_CP046051.1"/>
</dbReference>
<dbReference type="GO" id="GO:0005737">
    <property type="term" value="C:cytoplasm"/>
    <property type="evidence" value="ECO:0007669"/>
    <property type="project" value="TreeGrafter"/>
</dbReference>
<keyword evidence="2" id="KW-0808">Transferase</keyword>
<evidence type="ECO:0000313" key="2">
    <source>
        <dbReference type="EMBL" id="QKN23422.1"/>
    </source>
</evidence>
<evidence type="ECO:0000259" key="1">
    <source>
        <dbReference type="PROSITE" id="PS51186"/>
    </source>
</evidence>
<accession>A0A859DRK7</accession>
<reference evidence="4 5" key="1">
    <citation type="submission" date="2019-11" db="EMBL/GenBank/DDBJ databases">
        <authorList>
            <person name="Ren C."/>
            <person name="Wang H."/>
            <person name="Xu Y."/>
        </authorList>
    </citation>
    <scope>NUCLEOTIDE SEQUENCE [LARGE SCALE GENOMIC DNA]</scope>
    <source>
        <strain evidence="5">JNU-WLY1368</strain>
        <strain evidence="2 4">LBM 19010</strain>
    </source>
</reference>
<evidence type="ECO:0000313" key="4">
    <source>
        <dbReference type="Proteomes" id="UP000501316"/>
    </source>
</evidence>
<dbReference type="InterPro" id="IPR016181">
    <property type="entry name" value="Acyl_CoA_acyltransferase"/>
</dbReference>
<feature type="domain" description="N-acetyltransferase" evidence="1">
    <location>
        <begin position="14"/>
        <end position="181"/>
    </location>
</feature>
<reference evidence="3" key="2">
    <citation type="journal article" date="2021" name="Appl. Environ. Microbiol.">
        <title>Adaptability of a Caproate-Producing Bacterium Contributes to Its Dominance in an Anaerobic Fermentation System.</title>
        <authorList>
            <person name="Wang H."/>
            <person name="Gu Y."/>
            <person name="Zhou W."/>
            <person name="Zhao D."/>
            <person name="Qiao Z."/>
            <person name="Zheng J."/>
            <person name="Gao J."/>
            <person name="Chen X."/>
            <person name="Ren C."/>
            <person name="Xu Y."/>
        </authorList>
    </citation>
    <scope>NUCLEOTIDE SEQUENCE</scope>
    <source>
        <strain evidence="3">JNU-WLY1368</strain>
    </source>
</reference>
<dbReference type="InterPro" id="IPR051531">
    <property type="entry name" value="N-acetyltransferase"/>
</dbReference>
<sequence length="189" mass="22028">MKHIGTQEMTTYRLRLRRFTIEDAAAMYQNWASDPQVTQYLTWPPHRSVSQTEQLLCMWVMQYAKSETYRWCIADKRTNEPIGCIDAVGQDDKNLRATIGYCMAHRLWSHGLMTEALIAVEDFLFAKVGYNRIDAYHNIRNPASGKVMQKSGMQREGVLRQFLLNRQGHPVDVVLWSILRSEWQAMDRG</sequence>